<gene>
    <name evidence="1" type="ORF">Taro_012643</name>
</gene>
<name>A0A843U9P1_COLES</name>
<protein>
    <submittedName>
        <fullName evidence="1">Uncharacterized protein</fullName>
    </submittedName>
</protein>
<dbReference type="Proteomes" id="UP000652761">
    <property type="component" value="Unassembled WGS sequence"/>
</dbReference>
<organism evidence="1 2">
    <name type="scientific">Colocasia esculenta</name>
    <name type="common">Wild taro</name>
    <name type="synonym">Arum esculentum</name>
    <dbReference type="NCBI Taxonomy" id="4460"/>
    <lineage>
        <taxon>Eukaryota</taxon>
        <taxon>Viridiplantae</taxon>
        <taxon>Streptophyta</taxon>
        <taxon>Embryophyta</taxon>
        <taxon>Tracheophyta</taxon>
        <taxon>Spermatophyta</taxon>
        <taxon>Magnoliopsida</taxon>
        <taxon>Liliopsida</taxon>
        <taxon>Araceae</taxon>
        <taxon>Aroideae</taxon>
        <taxon>Colocasieae</taxon>
        <taxon>Colocasia</taxon>
    </lineage>
</organism>
<evidence type="ECO:0000313" key="1">
    <source>
        <dbReference type="EMBL" id="MQL80191.1"/>
    </source>
</evidence>
<evidence type="ECO:0000313" key="2">
    <source>
        <dbReference type="Proteomes" id="UP000652761"/>
    </source>
</evidence>
<sequence>MGESFPQGMLVTGETGILLGWQKEAASGTAGGSRRGAMADPFAGGSLVCDGGRKQVRGVMAEILREASSHQLQLFQKDAYGRGKWGRLGVS</sequence>
<dbReference type="AlphaFoldDB" id="A0A843U9P1"/>
<proteinExistence type="predicted"/>
<reference evidence="1" key="1">
    <citation type="submission" date="2017-07" db="EMBL/GenBank/DDBJ databases">
        <title>Taro Niue Genome Assembly and Annotation.</title>
        <authorList>
            <person name="Atibalentja N."/>
            <person name="Keating K."/>
            <person name="Fields C.J."/>
        </authorList>
    </citation>
    <scope>NUCLEOTIDE SEQUENCE</scope>
    <source>
        <strain evidence="1">Niue_2</strain>
        <tissue evidence="1">Leaf</tissue>
    </source>
</reference>
<accession>A0A843U9P1</accession>
<dbReference type="EMBL" id="NMUH01000494">
    <property type="protein sequence ID" value="MQL80191.1"/>
    <property type="molecule type" value="Genomic_DNA"/>
</dbReference>
<keyword evidence="2" id="KW-1185">Reference proteome</keyword>
<comment type="caution">
    <text evidence="1">The sequence shown here is derived from an EMBL/GenBank/DDBJ whole genome shotgun (WGS) entry which is preliminary data.</text>
</comment>